<dbReference type="GO" id="GO:0031145">
    <property type="term" value="P:anaphase-promoting complex-dependent catabolic process"/>
    <property type="evidence" value="ECO:0007669"/>
    <property type="project" value="InterPro"/>
</dbReference>
<dbReference type="AlphaFoldDB" id="A0A6I8RVE8"/>
<name>A0A6I8RVE8_XENTR</name>
<evidence type="ECO:0000256" key="2">
    <source>
        <dbReference type="ARBA" id="ARBA00022776"/>
    </source>
</evidence>
<feature type="domain" description="Anaphase-promoting complex subunit 4-like WD40" evidence="5">
    <location>
        <begin position="26"/>
        <end position="65"/>
    </location>
</feature>
<dbReference type="PANTHER" id="PTHR13260:SF0">
    <property type="entry name" value="ANAPHASE-PROMOTING COMPLEX SUBUNIT 4"/>
    <property type="match status" value="1"/>
</dbReference>
<evidence type="ECO:0000259" key="5">
    <source>
        <dbReference type="Pfam" id="PF12894"/>
    </source>
</evidence>
<organism evidence="6">
    <name type="scientific">Xenopus tropicalis</name>
    <name type="common">Western clawed frog</name>
    <name type="synonym">Silurana tropicalis</name>
    <dbReference type="NCBI Taxonomy" id="8364"/>
    <lineage>
        <taxon>Eukaryota</taxon>
        <taxon>Metazoa</taxon>
        <taxon>Chordata</taxon>
        <taxon>Craniata</taxon>
        <taxon>Vertebrata</taxon>
        <taxon>Euteleostomi</taxon>
        <taxon>Amphibia</taxon>
        <taxon>Batrachia</taxon>
        <taxon>Anura</taxon>
        <taxon>Pipoidea</taxon>
        <taxon>Pipidae</taxon>
        <taxon>Xenopodinae</taxon>
        <taxon>Xenopus</taxon>
        <taxon>Silurana</taxon>
    </lineage>
</organism>
<keyword evidence="4" id="KW-0131">Cell cycle</keyword>
<dbReference type="PANTHER" id="PTHR13260">
    <property type="entry name" value="ANAPHASE PROMOTING COMPLEX SUBUNIT 4 APC4"/>
    <property type="match status" value="1"/>
</dbReference>
<reference evidence="6" key="2">
    <citation type="submission" date="2020-05" db="UniProtKB">
        <authorList>
            <consortium name="Ensembl"/>
        </authorList>
    </citation>
    <scope>IDENTIFICATION</scope>
</reference>
<keyword evidence="2" id="KW-0498">Mitosis</keyword>
<keyword evidence="3" id="KW-0833">Ubl conjugation pathway</keyword>
<accession>A0A6I8RVE8</accession>
<keyword evidence="1" id="KW-0132">Cell division</keyword>
<dbReference type="Pfam" id="PF12894">
    <property type="entry name" value="ANAPC4_WD40"/>
    <property type="match status" value="1"/>
</dbReference>
<dbReference type="Ensembl" id="ENSXETT00000081380">
    <property type="protein sequence ID" value="ENSXETP00000085197"/>
    <property type="gene ID" value="ENSXETG00000044779"/>
</dbReference>
<sequence length="83" mass="9735">NLQHPVKMPPFWQVGEKQLPHEIIFLAWSPKRDLIALVNKAGEVLLHQLANIQRVWSLPPSENTGKEYWHLVLLIERKLFCVM</sequence>
<evidence type="ECO:0000313" key="6">
    <source>
        <dbReference type="Ensembl" id="ENSXETP00000085197"/>
    </source>
</evidence>
<dbReference type="GeneTree" id="ENSGT00940000170067"/>
<dbReference type="InterPro" id="IPR024789">
    <property type="entry name" value="APC4"/>
</dbReference>
<dbReference type="GO" id="GO:0005680">
    <property type="term" value="C:anaphase-promoting complex"/>
    <property type="evidence" value="ECO:0007669"/>
    <property type="project" value="InterPro"/>
</dbReference>
<dbReference type="InterPro" id="IPR024977">
    <property type="entry name" value="Apc4-like_WD40_dom"/>
</dbReference>
<reference evidence="6" key="1">
    <citation type="journal article" date="2010" name="Science">
        <title>The genome of the Western clawed frog Xenopus tropicalis.</title>
        <authorList>
            <person name="Hellsten U."/>
            <person name="Harland R.M."/>
            <person name="Gilchrist M.J."/>
            <person name="Hendrix D."/>
            <person name="Jurka J."/>
            <person name="Kapitonov V."/>
            <person name="Ovcharenko I."/>
            <person name="Putnam N.H."/>
            <person name="Shu S."/>
            <person name="Taher L."/>
            <person name="Blitz I.L."/>
            <person name="Blumberg B."/>
            <person name="Dichmann D.S."/>
            <person name="Dubchak I."/>
            <person name="Amaya E."/>
            <person name="Detter J.C."/>
            <person name="Fletcher R."/>
            <person name="Gerhard D.S."/>
            <person name="Goodstein D."/>
            <person name="Graves T."/>
            <person name="Grigoriev I.V."/>
            <person name="Grimwood J."/>
            <person name="Kawashima T."/>
            <person name="Lindquist E."/>
            <person name="Lucas S.M."/>
            <person name="Mead P.E."/>
            <person name="Mitros T."/>
            <person name="Ogino H."/>
            <person name="Ohta Y."/>
            <person name="Poliakov A.V."/>
            <person name="Pollet N."/>
            <person name="Robert J."/>
            <person name="Salamov A."/>
            <person name="Sater A.K."/>
            <person name="Schmutz J."/>
            <person name="Terry A."/>
            <person name="Vize P.D."/>
            <person name="Warren W.C."/>
            <person name="Wells D."/>
            <person name="Wills A."/>
            <person name="Wilson R.K."/>
            <person name="Zimmerman L.B."/>
            <person name="Zorn A.M."/>
            <person name="Grainger R."/>
            <person name="Grammer T."/>
            <person name="Khokha M.K."/>
            <person name="Richardson P.M."/>
            <person name="Rokhsar D.S."/>
        </authorList>
    </citation>
    <scope>NUCLEOTIDE SEQUENCE [LARGE SCALE GENOMIC DNA]</scope>
    <source>
        <strain evidence="6">Nigerian</strain>
    </source>
</reference>
<evidence type="ECO:0000256" key="4">
    <source>
        <dbReference type="ARBA" id="ARBA00023306"/>
    </source>
</evidence>
<evidence type="ECO:0000256" key="1">
    <source>
        <dbReference type="ARBA" id="ARBA00022618"/>
    </source>
</evidence>
<protein>
    <recommendedName>
        <fullName evidence="5">Anaphase-promoting complex subunit 4-like WD40 domain-containing protein</fullName>
    </recommendedName>
</protein>
<proteinExistence type="predicted"/>
<dbReference type="InParanoid" id="A0A6I8RVE8"/>
<evidence type="ECO:0000256" key="3">
    <source>
        <dbReference type="ARBA" id="ARBA00022786"/>
    </source>
</evidence>
<dbReference type="GO" id="GO:0051301">
    <property type="term" value="P:cell division"/>
    <property type="evidence" value="ECO:0007669"/>
    <property type="project" value="UniProtKB-KW"/>
</dbReference>